<comment type="caution">
    <text evidence="2">The sequence shown here is derived from an EMBL/GenBank/DDBJ whole genome shotgun (WGS) entry which is preliminary data.</text>
</comment>
<evidence type="ECO:0000313" key="3">
    <source>
        <dbReference type="Proteomes" id="UP001604335"/>
    </source>
</evidence>
<keyword evidence="3" id="KW-1185">Reference proteome</keyword>
<dbReference type="EMBL" id="JAZAQF010000086">
    <property type="protein sequence ID" value="MFG3818879.1"/>
    <property type="molecule type" value="Genomic_DNA"/>
</dbReference>
<sequence>MVLTREIYFKEISNNLALLQQSIEFRTASNLHDLGIFAEDFVKELLNIVFDFQLKNLNSVNLNQAGIDLGDIVNKVAVQVTSTTNREKVKTTIDKFLTYKLYEKYSQLYVFILKGRQQRYRKFDTQNHFDFNENNNIIDFKFLLTKIQCLEIKKLEQIHNFIETEISKTAREIRAFKKLDSINCDPDRLHTWQYQPLLTHYVNVHRLLSIAAASGLQFVDIPAGNLDELGSIRALPYDDYHELMAFTVQVLKYWQPKVLNLQNVNNLTKDFIGCAFEFFQTDFRAKNIKFWDKYCERPTMHGIYKKDPHLYLQVEDVKLYLPLNLAWMTTDTSYHNFGLETGIADSLSGLCILKSISKEREAVFTPIVIGVYDVFQQIEDATKQGKTFEIRQSW</sequence>
<organism evidence="2 3">
    <name type="scientific">Limnothrix redekei LRLZ20PSL1</name>
    <dbReference type="NCBI Taxonomy" id="3112953"/>
    <lineage>
        <taxon>Bacteria</taxon>
        <taxon>Bacillati</taxon>
        <taxon>Cyanobacteriota</taxon>
        <taxon>Cyanophyceae</taxon>
        <taxon>Pseudanabaenales</taxon>
        <taxon>Pseudanabaenaceae</taxon>
        <taxon>Limnothrix</taxon>
    </lineage>
</organism>
<accession>A0ABW7CCJ9</accession>
<dbReference type="Proteomes" id="UP001604335">
    <property type="component" value="Unassembled WGS sequence"/>
</dbReference>
<protein>
    <submittedName>
        <fullName evidence="2">SMEK domain-containing protein</fullName>
    </submittedName>
</protein>
<feature type="domain" description="SMEK" evidence="1">
    <location>
        <begin position="11"/>
        <end position="148"/>
    </location>
</feature>
<proteinExistence type="predicted"/>
<dbReference type="InterPro" id="IPR047740">
    <property type="entry name" value="SMEK_dom"/>
</dbReference>
<dbReference type="RefSeq" id="WP_393014478.1">
    <property type="nucleotide sequence ID" value="NZ_JAZAQF010000086.1"/>
</dbReference>
<dbReference type="Pfam" id="PF21941">
    <property type="entry name" value="SMEK_N"/>
    <property type="match status" value="1"/>
</dbReference>
<evidence type="ECO:0000259" key="1">
    <source>
        <dbReference type="Pfam" id="PF21941"/>
    </source>
</evidence>
<name>A0ABW7CCJ9_9CYAN</name>
<reference evidence="3" key="1">
    <citation type="journal article" date="2024" name="Algal Res.">
        <title>Biochemical, toxicological and genomic investigation of a high-biomass producing Limnothrix strain isolated from Italian shallow drinking water reservoir.</title>
        <authorList>
            <person name="Simonazzi M."/>
            <person name="Shishido T.K."/>
            <person name="Delbaje E."/>
            <person name="Wahlsten M."/>
            <person name="Fewer D.P."/>
            <person name="Sivonen K."/>
            <person name="Pezzolesi L."/>
            <person name="Pistocchi R."/>
        </authorList>
    </citation>
    <scope>NUCLEOTIDE SEQUENCE [LARGE SCALE GENOMIC DNA]</scope>
    <source>
        <strain evidence="3">LRLZ20PSL1</strain>
    </source>
</reference>
<gene>
    <name evidence="2" type="ORF">VPK24_14640</name>
</gene>
<evidence type="ECO:0000313" key="2">
    <source>
        <dbReference type="EMBL" id="MFG3818879.1"/>
    </source>
</evidence>
<dbReference type="NCBIfam" id="NF033859">
    <property type="entry name" value="SMEK_N"/>
    <property type="match status" value="1"/>
</dbReference>